<keyword evidence="1" id="KW-0812">Transmembrane</keyword>
<dbReference type="EMBL" id="CP014334">
    <property type="protein sequence ID" value="AMW32226.1"/>
    <property type="molecule type" value="Genomic_DNA"/>
</dbReference>
<organism evidence="2 3">
    <name type="scientific">Fervidobacterium islandicum</name>
    <dbReference type="NCBI Taxonomy" id="2423"/>
    <lineage>
        <taxon>Bacteria</taxon>
        <taxon>Thermotogati</taxon>
        <taxon>Thermotogota</taxon>
        <taxon>Thermotogae</taxon>
        <taxon>Thermotogales</taxon>
        <taxon>Fervidobacteriaceae</taxon>
        <taxon>Fervidobacterium</taxon>
    </lineage>
</organism>
<keyword evidence="3" id="KW-1185">Reference proteome</keyword>
<feature type="transmembrane region" description="Helical" evidence="1">
    <location>
        <begin position="30"/>
        <end position="48"/>
    </location>
</feature>
<keyword evidence="1" id="KW-1133">Transmembrane helix</keyword>
<dbReference type="Proteomes" id="UP000093740">
    <property type="component" value="Chromosome"/>
</dbReference>
<reference evidence="2 3" key="1">
    <citation type="journal article" date="2015" name="Stand. Genomic Sci.">
        <title>Genome sequence of a native-feather degrading extremely thermophilic Eubacterium, Fervidobacterium islandicum AW-1.</title>
        <authorList>
            <person name="Lee Y.J."/>
            <person name="Jeong H."/>
            <person name="Park G.S."/>
            <person name="Kwak Y."/>
            <person name="Lee S.J."/>
            <person name="Lee S.J."/>
            <person name="Park M.K."/>
            <person name="Kim J.Y."/>
            <person name="Kang H.K."/>
            <person name="Shin J.H."/>
            <person name="Lee D.W."/>
        </authorList>
    </citation>
    <scope>NUCLEOTIDE SEQUENCE [LARGE SCALE GENOMIC DNA]</scope>
    <source>
        <strain evidence="2 3">AW-1</strain>
    </source>
</reference>
<sequence>MGFDPEKFRKEKEKEINTTYGAMRKRSFKFLFLNVLIVLAVFSFLFFVRNVSPQTYSNIVDALQLTIEIPKLEYTAPEKIGARVYIVNTKRTEKNFVISEFYFKIYSESKTLYEFTYPNAVQGSVDARGRRLVFNLEENVFLANLPSGTYTIYSKCKINGKPAEISRTFTYKEEIYYGIFSEPYYLVGEEFKPSVYIINRTTQLQNISLSKIVWNYLGKEVQQVVKEEVKLYPGESHIFKSSVNIKAENEGLMEVAVKLYFNDGTIKEFKSAIPITKEPEPAPREIDFNIETEDLVVVGKTPVIKVYLTNKINKERFIKVDKMQFSIAKIGYNFEISNRRFYCLPFGRTFVGTLERLAFAEPGVYDLIVTFSSGKSKIEKKIPIAVAK</sequence>
<gene>
    <name evidence="2" type="ORF">NA23_02180</name>
</gene>
<evidence type="ECO:0000256" key="1">
    <source>
        <dbReference type="SAM" id="Phobius"/>
    </source>
</evidence>
<protein>
    <submittedName>
        <fullName evidence="2">Uncharacterized protein</fullName>
    </submittedName>
</protein>
<accession>A0AAI8CKU2</accession>
<dbReference type="AlphaFoldDB" id="A0AAI8CKU2"/>
<proteinExistence type="predicted"/>
<name>A0AAI8CKU2_FERIS</name>
<dbReference type="KEGG" id="fia:NA23_02180"/>
<evidence type="ECO:0000313" key="2">
    <source>
        <dbReference type="EMBL" id="AMW32226.1"/>
    </source>
</evidence>
<dbReference type="RefSeq" id="WP_033191276.1">
    <property type="nucleotide sequence ID" value="NZ_CP014334.2"/>
</dbReference>
<keyword evidence="1" id="KW-0472">Membrane</keyword>
<evidence type="ECO:0000313" key="3">
    <source>
        <dbReference type="Proteomes" id="UP000093740"/>
    </source>
</evidence>